<feature type="transmembrane region" description="Helical" evidence="10">
    <location>
        <begin position="617"/>
        <end position="639"/>
    </location>
</feature>
<proteinExistence type="inferred from homology"/>
<accession>A0A0H2S8T5</accession>
<evidence type="ECO:0000256" key="9">
    <source>
        <dbReference type="ARBA" id="ARBA00023180"/>
    </source>
</evidence>
<dbReference type="GO" id="GO:0032220">
    <property type="term" value="P:plasma membrane fusion involved in cytogamy"/>
    <property type="evidence" value="ECO:0007669"/>
    <property type="project" value="TreeGrafter"/>
</dbReference>
<feature type="transmembrane region" description="Helical" evidence="10">
    <location>
        <begin position="36"/>
        <end position="55"/>
    </location>
</feature>
<dbReference type="Proteomes" id="UP000053477">
    <property type="component" value="Unassembled WGS sequence"/>
</dbReference>
<keyword evidence="9" id="KW-0325">Glycoprotein</keyword>
<organism evidence="12 13">
    <name type="scientific">Schizopora paradoxa</name>
    <dbReference type="NCBI Taxonomy" id="27342"/>
    <lineage>
        <taxon>Eukaryota</taxon>
        <taxon>Fungi</taxon>
        <taxon>Dikarya</taxon>
        <taxon>Basidiomycota</taxon>
        <taxon>Agaricomycotina</taxon>
        <taxon>Agaricomycetes</taxon>
        <taxon>Hymenochaetales</taxon>
        <taxon>Schizoporaceae</taxon>
        <taxon>Schizopora</taxon>
    </lineage>
</organism>
<evidence type="ECO:0000256" key="3">
    <source>
        <dbReference type="ARBA" id="ARBA00010780"/>
    </source>
</evidence>
<dbReference type="OrthoDB" id="10248838at2759"/>
<comment type="subcellular location">
    <subcellularLocation>
        <location evidence="2 10">Cell membrane</location>
        <topology evidence="2 10">Multi-pass membrane protein</topology>
    </subcellularLocation>
</comment>
<keyword evidence="5 10" id="KW-0812">Transmembrane</keyword>
<evidence type="ECO:0000256" key="10">
    <source>
        <dbReference type="RuleBase" id="RU366035"/>
    </source>
</evidence>
<comment type="caution">
    <text evidence="10">Lacks conserved residue(s) required for the propagation of feature annotation.</text>
</comment>
<evidence type="ECO:0000313" key="13">
    <source>
        <dbReference type="Proteomes" id="UP000053477"/>
    </source>
</evidence>
<reference evidence="12 13" key="1">
    <citation type="submission" date="2015-04" db="EMBL/GenBank/DDBJ databases">
        <title>Complete genome sequence of Schizopora paradoxa KUC8140, a cosmopolitan wood degrader in East Asia.</title>
        <authorList>
            <consortium name="DOE Joint Genome Institute"/>
            <person name="Min B."/>
            <person name="Park H."/>
            <person name="Jang Y."/>
            <person name="Kim J.-J."/>
            <person name="Kim K.H."/>
            <person name="Pangilinan J."/>
            <person name="Lipzen A."/>
            <person name="Riley R."/>
            <person name="Grigoriev I.V."/>
            <person name="Spatafora J.W."/>
            <person name="Choi I.-G."/>
        </authorList>
    </citation>
    <scope>NUCLEOTIDE SEQUENCE [LARGE SCALE GENOMIC DNA]</scope>
    <source>
        <strain evidence="12 13">KUC8140</strain>
    </source>
</reference>
<dbReference type="STRING" id="27342.A0A0H2S8T5"/>
<evidence type="ECO:0000256" key="2">
    <source>
        <dbReference type="ARBA" id="ARBA00004651"/>
    </source>
</evidence>
<evidence type="ECO:0000256" key="7">
    <source>
        <dbReference type="ARBA" id="ARBA00022989"/>
    </source>
</evidence>
<protein>
    <recommendedName>
        <fullName evidence="10">Plasma membrane fusion protein PRM1</fullName>
    </recommendedName>
</protein>
<dbReference type="GO" id="GO:0005886">
    <property type="term" value="C:plasma membrane"/>
    <property type="evidence" value="ECO:0007669"/>
    <property type="project" value="UniProtKB-SubCell"/>
</dbReference>
<feature type="region of interest" description="Disordered" evidence="11">
    <location>
        <begin position="738"/>
        <end position="958"/>
    </location>
</feature>
<dbReference type="EMBL" id="KQ085882">
    <property type="protein sequence ID" value="KLO20339.1"/>
    <property type="molecule type" value="Genomic_DNA"/>
</dbReference>
<evidence type="ECO:0000256" key="8">
    <source>
        <dbReference type="ARBA" id="ARBA00023136"/>
    </source>
</evidence>
<feature type="compositionally biased region" description="Low complexity" evidence="11">
    <location>
        <begin position="933"/>
        <end position="944"/>
    </location>
</feature>
<keyword evidence="7 10" id="KW-1133">Transmembrane helix</keyword>
<dbReference type="AlphaFoldDB" id="A0A0H2S8T5"/>
<keyword evidence="8 10" id="KW-0472">Membrane</keyword>
<keyword evidence="6 10" id="KW-0184">Conjugation</keyword>
<evidence type="ECO:0000256" key="11">
    <source>
        <dbReference type="SAM" id="MobiDB-lite"/>
    </source>
</evidence>
<dbReference type="InParanoid" id="A0A0H2S8T5"/>
<feature type="compositionally biased region" description="Polar residues" evidence="11">
    <location>
        <begin position="945"/>
        <end position="958"/>
    </location>
</feature>
<sequence>MSDIPSRRWMTPPPTYETRRITQDGTTLKPYLTLPYLLSLTWLAYPLLSLLFIAFRLQISSSSAQDSVSDAKSNLLTSCLAAEKAATAAASMPRYLAAASNSQIADAVNDTMNAARAALVLALTILEGVLNFVIDIYRSTFFCFLELVVQGGLSVLIGAVNEINSFLSSTFSGIRSSIQSDISAANSVITTAINGINKVNPFGNITPPQITVPSLDALSNVTLPSDFTDALQKLNSSLPTVTQVKQAIEDVLDTPFEDLKANINQTFAGLNFDASVLPVPDQQTVSFCDQMDTSVVDDLGKDLLKVFQIGVILLIVVAFIILAGYSAMEWYKWRCLRRHLEYTRQAWVSDPTMSNAIRPGETPMLVMTDHNLLMLSSSSQHPLITRIVNRLSAMLKLSQTKQIHLHWFFHYVFHPPALACFLIGFLGLLSVELQLLAVRPLENKFNAQVSASVDQFSNTIATSINASMFNQSATYANTINARVNTVQSTINDGLFGWVNGTTTTLNTTLNNFYTEVQDAVSFVFNGTVLEDPMQQFVFCIIGTKVEALENALTFLHDNLVVNIPQVNESILVLSPADVKEATQPIAEAAVGTGNGDSSGLVGKLVARYVESLEKERIMFLIFIGLWFLVVIMGLGIIWWHSYGRRLFLSKEKRRRMQQQSSIDTFVVPEKQFDEAPRLDEKDIGVLRDPPPARRPLTPPEAHFIDVNLRTPVSRQVRPDGDNSLRPSFERSWDSFVESTPEQPIVAPSQPAIAQNSSRGLKEGPRKLMAIGRKAMGKERYVSDEERARMRAAEAEGSDDEDEKGGWLKKFTSVFRGKKDSEEDPDFFVTDKASETSGSSSRSSRTKPKLTITTSSIDFSTMARDQLPTAGADTPKRSPAPAMPGSAWSISPGPSQPSAFFTKPIGTAGKHLSVRPTPRRNVSVPTSVHSVGDSSFPSSPTVPVTREQSGSLSQTPFSTFSPSGVPSYYHSNVPNQHPRDSILPESLFTRREHRRSSSVPLPVYNANARAKLATIHEPAVTAKGGKHKSQAADPFSTPFDDDAIVPMTAASNPFSP</sequence>
<evidence type="ECO:0000256" key="5">
    <source>
        <dbReference type="ARBA" id="ARBA00022692"/>
    </source>
</evidence>
<name>A0A0H2S8T5_9AGAM</name>
<comment type="function">
    <text evidence="1 10">Involved in cell fusion during mating by stabilizing the plasma membrane fusion event.</text>
</comment>
<gene>
    <name evidence="12" type="ORF">SCHPADRAFT_841394</name>
</gene>
<comment type="similarity">
    <text evidence="3 10">Belongs to the PRM1 family.</text>
</comment>
<feature type="compositionally biased region" description="Basic and acidic residues" evidence="11">
    <location>
        <begin position="775"/>
        <end position="793"/>
    </location>
</feature>
<feature type="compositionally biased region" description="Polar residues" evidence="11">
    <location>
        <begin position="922"/>
        <end position="932"/>
    </location>
</feature>
<feature type="transmembrane region" description="Helical" evidence="10">
    <location>
        <begin position="306"/>
        <end position="328"/>
    </location>
</feature>
<evidence type="ECO:0000256" key="4">
    <source>
        <dbReference type="ARBA" id="ARBA00022475"/>
    </source>
</evidence>
<evidence type="ECO:0000256" key="6">
    <source>
        <dbReference type="ARBA" id="ARBA00022971"/>
    </source>
</evidence>
<feature type="compositionally biased region" description="Polar residues" evidence="11">
    <location>
        <begin position="887"/>
        <end position="898"/>
    </location>
</feature>
<keyword evidence="13" id="KW-1185">Reference proteome</keyword>
<evidence type="ECO:0000313" key="12">
    <source>
        <dbReference type="EMBL" id="KLO20339.1"/>
    </source>
</evidence>
<dbReference type="GO" id="GO:0043332">
    <property type="term" value="C:mating projection tip"/>
    <property type="evidence" value="ECO:0007669"/>
    <property type="project" value="UniProtKB-UniRule"/>
</dbReference>
<dbReference type="PANTHER" id="PTHR31030">
    <property type="entry name" value="PLASMA MEMBRANE FUSION PROTEIN PRM1"/>
    <property type="match status" value="1"/>
</dbReference>
<dbReference type="PANTHER" id="PTHR31030:SF1">
    <property type="entry name" value="PLASMA MEMBRANE FUSION PROTEIN PRM1"/>
    <property type="match status" value="1"/>
</dbReference>
<dbReference type="InterPro" id="IPR026777">
    <property type="entry name" value="PRM1"/>
</dbReference>
<feature type="region of interest" description="Disordered" evidence="11">
    <location>
        <begin position="1018"/>
        <end position="1055"/>
    </location>
</feature>
<evidence type="ECO:0000256" key="1">
    <source>
        <dbReference type="ARBA" id="ARBA00002512"/>
    </source>
</evidence>
<keyword evidence="4 10" id="KW-1003">Cell membrane</keyword>
<dbReference type="FunCoup" id="A0A0H2S8T5">
    <property type="interactions" value="5"/>
</dbReference>